<gene>
    <name evidence="4" type="ORF">CP960_07895</name>
</gene>
<evidence type="ECO:0008006" key="6">
    <source>
        <dbReference type="Google" id="ProtNLM"/>
    </source>
</evidence>
<evidence type="ECO:0000313" key="4">
    <source>
        <dbReference type="EMBL" id="PKI80737.1"/>
    </source>
</evidence>
<dbReference type="KEGG" id="ahs:AHALO_1398"/>
<keyword evidence="1" id="KW-0812">Transmembrane</keyword>
<feature type="transmembrane region" description="Helical" evidence="1">
    <location>
        <begin position="288"/>
        <end position="310"/>
    </location>
</feature>
<dbReference type="InterPro" id="IPR035919">
    <property type="entry name" value="EAL_sf"/>
</dbReference>
<dbReference type="InterPro" id="IPR043128">
    <property type="entry name" value="Rev_trsase/Diguanyl_cyclase"/>
</dbReference>
<dbReference type="RefSeq" id="WP_101184875.1">
    <property type="nucleotide sequence ID" value="NZ_CP031218.1"/>
</dbReference>
<feature type="domain" description="EAL" evidence="2">
    <location>
        <begin position="490"/>
        <end position="743"/>
    </location>
</feature>
<dbReference type="SMART" id="SM00267">
    <property type="entry name" value="GGDEF"/>
    <property type="match status" value="1"/>
</dbReference>
<dbReference type="CDD" id="cd01948">
    <property type="entry name" value="EAL"/>
    <property type="match status" value="1"/>
</dbReference>
<comment type="caution">
    <text evidence="4">The sequence shown here is derived from an EMBL/GenBank/DDBJ whole genome shotgun (WGS) entry which is preliminary data.</text>
</comment>
<accession>A0A2N1J2E4</accession>
<dbReference type="Pfam" id="PF00990">
    <property type="entry name" value="GGDEF"/>
    <property type="match status" value="1"/>
</dbReference>
<dbReference type="InterPro" id="IPR000160">
    <property type="entry name" value="GGDEF_dom"/>
</dbReference>
<dbReference type="Gene3D" id="3.30.70.270">
    <property type="match status" value="1"/>
</dbReference>
<dbReference type="SMART" id="SM00052">
    <property type="entry name" value="EAL"/>
    <property type="match status" value="1"/>
</dbReference>
<dbReference type="SUPFAM" id="SSF141868">
    <property type="entry name" value="EAL domain-like"/>
    <property type="match status" value="1"/>
</dbReference>
<dbReference type="CDD" id="cd01949">
    <property type="entry name" value="GGDEF"/>
    <property type="match status" value="1"/>
</dbReference>
<dbReference type="SUPFAM" id="SSF55073">
    <property type="entry name" value="Nucleotide cyclase"/>
    <property type="match status" value="1"/>
</dbReference>
<sequence length="744" mass="87383">MKTIKKNIWTLFYLVCFLSTVSFISITYFFYHIEKKEFTTKQKNIVKIKANAINSIFLQYEILLDILGFQILNSKDEKFIEKAKYATQSLLKYESSILGFSLASPDGKIFLLNTILNEKEDSYKNLLNDNQTKSSFIEALHCNKMIVGKSYFHEKLQKYIIPLRKAIKINNNVVAVISSAIDLNYTFRNILLTNSKFKQSFLFKQNNYFLEISEDKAFKKPIIKDEQKEFKEAILDKADLTLEQLKDKEKIITIENRENSSFSTIKYLKRFDLWIVIQSSKKELYTPILKTFIFMLIIVIAIQMLVYYLVRHIYKIEKSKQQHLYEKAIKDDLTGLFNRFYLTKKLEKNRPYSLLFLDIDNFKTLNDTFGHFYGDKILKIISIRLQRFIKEDDFIVRYSGDEFILITYNTNKEEIEILAKNILTDFSSINNIGKIKFTLSLSIGIVQYPINGRDQEEIKKYADIAMYEAKKIKNTFVFFENSLKDKYLRQSLIEQELRKAITNDEIYMMYQPQFDSNLNFHGVEALVRWENSKLGFVTPDEFIKIAENSGIMASLGNHIISKSLKDIKNIQDSLKKQFHLSINISMKQFIEKEFFNDLLHQIKKVKFKKEYITLEVTENVFIEDIEFIVNLLNRLKKQNLKISLDDFGTGYSSLSLLKKVPIDELKIDKSFIDDIINDVNSLNMAKSIITIGKQLNMSILAEGIETKEQKDLLDTLNCDLYQGYYYSKPLRKEQLKEFLKTTSS</sequence>
<dbReference type="Gene3D" id="3.20.20.450">
    <property type="entry name" value="EAL domain"/>
    <property type="match status" value="1"/>
</dbReference>
<dbReference type="InterPro" id="IPR001633">
    <property type="entry name" value="EAL_dom"/>
</dbReference>
<dbReference type="PANTHER" id="PTHR33121">
    <property type="entry name" value="CYCLIC DI-GMP PHOSPHODIESTERASE PDEF"/>
    <property type="match status" value="1"/>
</dbReference>
<dbReference type="NCBIfam" id="TIGR00254">
    <property type="entry name" value="GGDEF"/>
    <property type="match status" value="1"/>
</dbReference>
<protein>
    <recommendedName>
        <fullName evidence="6">GGDEF-domain containing protein</fullName>
    </recommendedName>
</protein>
<feature type="domain" description="GGDEF" evidence="3">
    <location>
        <begin position="350"/>
        <end position="481"/>
    </location>
</feature>
<dbReference type="AlphaFoldDB" id="A0A2N1J2E4"/>
<evidence type="ECO:0000259" key="3">
    <source>
        <dbReference type="PROSITE" id="PS50887"/>
    </source>
</evidence>
<evidence type="ECO:0000256" key="1">
    <source>
        <dbReference type="SAM" id="Phobius"/>
    </source>
</evidence>
<dbReference type="EMBL" id="NXIF01000028">
    <property type="protein sequence ID" value="PKI80737.1"/>
    <property type="molecule type" value="Genomic_DNA"/>
</dbReference>
<dbReference type="PROSITE" id="PS50887">
    <property type="entry name" value="GGDEF"/>
    <property type="match status" value="1"/>
</dbReference>
<dbReference type="Pfam" id="PF00563">
    <property type="entry name" value="EAL"/>
    <property type="match status" value="1"/>
</dbReference>
<keyword evidence="1" id="KW-0472">Membrane</keyword>
<reference evidence="4 5" key="1">
    <citation type="submission" date="2017-09" db="EMBL/GenBank/DDBJ databases">
        <title>Genomics of the genus Arcobacter.</title>
        <authorList>
            <person name="Perez-Cataluna A."/>
            <person name="Figueras M.J."/>
            <person name="Salas-Masso N."/>
        </authorList>
    </citation>
    <scope>NUCLEOTIDE SEQUENCE [LARGE SCALE GENOMIC DNA]</scope>
    <source>
        <strain evidence="4 5">DSM 18005</strain>
    </source>
</reference>
<name>A0A2N1J2E4_9BACT</name>
<evidence type="ECO:0000259" key="2">
    <source>
        <dbReference type="PROSITE" id="PS50883"/>
    </source>
</evidence>
<dbReference type="PROSITE" id="PS50883">
    <property type="entry name" value="EAL"/>
    <property type="match status" value="1"/>
</dbReference>
<feature type="transmembrane region" description="Helical" evidence="1">
    <location>
        <begin position="12"/>
        <end position="31"/>
    </location>
</feature>
<dbReference type="InterPro" id="IPR029787">
    <property type="entry name" value="Nucleotide_cyclase"/>
</dbReference>
<evidence type="ECO:0000313" key="5">
    <source>
        <dbReference type="Proteomes" id="UP000233248"/>
    </source>
</evidence>
<keyword evidence="5" id="KW-1185">Reference proteome</keyword>
<keyword evidence="1" id="KW-1133">Transmembrane helix</keyword>
<dbReference type="GO" id="GO:0071111">
    <property type="term" value="F:cyclic-guanylate-specific phosphodiesterase activity"/>
    <property type="evidence" value="ECO:0007669"/>
    <property type="project" value="InterPro"/>
</dbReference>
<proteinExistence type="predicted"/>
<organism evidence="4 5">
    <name type="scientific">Malaciobacter halophilus</name>
    <dbReference type="NCBI Taxonomy" id="197482"/>
    <lineage>
        <taxon>Bacteria</taxon>
        <taxon>Pseudomonadati</taxon>
        <taxon>Campylobacterota</taxon>
        <taxon>Epsilonproteobacteria</taxon>
        <taxon>Campylobacterales</taxon>
        <taxon>Arcobacteraceae</taxon>
        <taxon>Malaciobacter</taxon>
    </lineage>
</organism>
<dbReference type="Proteomes" id="UP000233248">
    <property type="component" value="Unassembled WGS sequence"/>
</dbReference>
<dbReference type="InterPro" id="IPR050706">
    <property type="entry name" value="Cyclic-di-GMP_PDE-like"/>
</dbReference>
<dbReference type="OrthoDB" id="5372181at2"/>
<dbReference type="PANTHER" id="PTHR33121:SF71">
    <property type="entry name" value="OXYGEN SENSOR PROTEIN DOSP"/>
    <property type="match status" value="1"/>
</dbReference>